<reference evidence="2" key="1">
    <citation type="submission" date="2021-01" db="EMBL/GenBank/DDBJ databases">
        <title>Modified the classification status of verrucomicrobia.</title>
        <authorList>
            <person name="Feng X."/>
        </authorList>
    </citation>
    <scope>NUCLEOTIDE SEQUENCE</scope>
    <source>
        <strain evidence="2">KCTC 22201</strain>
    </source>
</reference>
<dbReference type="EMBL" id="JAENII010000008">
    <property type="protein sequence ID" value="MBK1827651.1"/>
    <property type="molecule type" value="Genomic_DNA"/>
</dbReference>
<dbReference type="Pfam" id="PF00480">
    <property type="entry name" value="ROK"/>
    <property type="match status" value="1"/>
</dbReference>
<dbReference type="AlphaFoldDB" id="A0A934REH6"/>
<dbReference type="PANTHER" id="PTHR18964">
    <property type="entry name" value="ROK (REPRESSOR, ORF, KINASE) FAMILY"/>
    <property type="match status" value="1"/>
</dbReference>
<dbReference type="CDD" id="cd23763">
    <property type="entry name" value="ASKHA_ATPase_ROK"/>
    <property type="match status" value="1"/>
</dbReference>
<dbReference type="PANTHER" id="PTHR18964:SF149">
    <property type="entry name" value="BIFUNCTIONAL UDP-N-ACETYLGLUCOSAMINE 2-EPIMERASE_N-ACETYLMANNOSAMINE KINASE"/>
    <property type="match status" value="1"/>
</dbReference>
<dbReference type="InterPro" id="IPR000600">
    <property type="entry name" value="ROK"/>
</dbReference>
<protein>
    <submittedName>
        <fullName evidence="2">ROK family protein</fullName>
    </submittedName>
</protein>
<comment type="caution">
    <text evidence="2">The sequence shown here is derived from an EMBL/GenBank/DDBJ whole genome shotgun (WGS) entry which is preliminary data.</text>
</comment>
<sequence length="370" mass="39458">MSANPNTDERAVMALDAGGTNFKFSAIRGNEPAIEPFSVPSNAHDLELCLATLVDGFKRVRNSLPDNPVAISFAFPGPCDYPNGIVGDLKNLPCFRGGVALKAMLEEVFDIPTFINNDGDLFVYGEAIAGLLPEVNELLAKAGSPKRYRNLFGVTLGTGFGGGIVRNGQLFLGDNISAAEVWTLRNKIDRDMPAEEGACIRAVRRTYAEQTGIPFDEAPDPRTIYEIGVGTTEGNQQAAVAAFQRLGEVAGDAIAQALTLIDGLAVIGGGISGAHPLFLPSIIAEINGNFRTPNGETQRRLTQLAFNLEDPTQVETFLKGDTREIIIPGTTRTTQYDPMPRVGVGISRLGTSEAVAIGAYAFALNQLDSQ</sequence>
<dbReference type="Gene3D" id="3.30.420.40">
    <property type="match status" value="2"/>
</dbReference>
<accession>A0A934REH6</accession>
<keyword evidence="3" id="KW-1185">Reference proteome</keyword>
<comment type="similarity">
    <text evidence="1">Belongs to the ROK (NagC/XylR) family.</text>
</comment>
<dbReference type="InterPro" id="IPR043129">
    <property type="entry name" value="ATPase_NBD"/>
</dbReference>
<dbReference type="Proteomes" id="UP000658278">
    <property type="component" value="Unassembled WGS sequence"/>
</dbReference>
<dbReference type="RefSeq" id="WP_200279412.1">
    <property type="nucleotide sequence ID" value="NZ_JAENII010000008.1"/>
</dbReference>
<gene>
    <name evidence="2" type="ORF">JIN81_11520</name>
</gene>
<proteinExistence type="inferred from homology"/>
<evidence type="ECO:0000313" key="2">
    <source>
        <dbReference type="EMBL" id="MBK1827651.1"/>
    </source>
</evidence>
<evidence type="ECO:0000313" key="3">
    <source>
        <dbReference type="Proteomes" id="UP000658278"/>
    </source>
</evidence>
<evidence type="ECO:0000256" key="1">
    <source>
        <dbReference type="ARBA" id="ARBA00006479"/>
    </source>
</evidence>
<dbReference type="SUPFAM" id="SSF53067">
    <property type="entry name" value="Actin-like ATPase domain"/>
    <property type="match status" value="1"/>
</dbReference>
<name>A0A934REH6_9BACT</name>
<organism evidence="2 3">
    <name type="scientific">Haloferula rosea</name>
    <dbReference type="NCBI Taxonomy" id="490093"/>
    <lineage>
        <taxon>Bacteria</taxon>
        <taxon>Pseudomonadati</taxon>
        <taxon>Verrucomicrobiota</taxon>
        <taxon>Verrucomicrobiia</taxon>
        <taxon>Verrucomicrobiales</taxon>
        <taxon>Verrucomicrobiaceae</taxon>
        <taxon>Haloferula</taxon>
    </lineage>
</organism>